<protein>
    <recommendedName>
        <fullName evidence="2">HNH nuclease domain-containing protein</fullName>
    </recommendedName>
</protein>
<feature type="region of interest" description="Disordered" evidence="1">
    <location>
        <begin position="297"/>
        <end position="436"/>
    </location>
</feature>
<feature type="domain" description="HNH nuclease" evidence="2">
    <location>
        <begin position="180"/>
        <end position="243"/>
    </location>
</feature>
<dbReference type="AlphaFoldDB" id="A0AAD7NZ65"/>
<organism evidence="3 4">
    <name type="scientific">Mycena metata</name>
    <dbReference type="NCBI Taxonomy" id="1033252"/>
    <lineage>
        <taxon>Eukaryota</taxon>
        <taxon>Fungi</taxon>
        <taxon>Dikarya</taxon>
        <taxon>Basidiomycota</taxon>
        <taxon>Agaricomycotina</taxon>
        <taxon>Agaricomycetes</taxon>
        <taxon>Agaricomycetidae</taxon>
        <taxon>Agaricales</taxon>
        <taxon>Marasmiineae</taxon>
        <taxon>Mycenaceae</taxon>
        <taxon>Mycena</taxon>
    </lineage>
</organism>
<dbReference type="EMBL" id="JARKIB010000004">
    <property type="protein sequence ID" value="KAJ7781124.1"/>
    <property type="molecule type" value="Genomic_DNA"/>
</dbReference>
<evidence type="ECO:0000259" key="2">
    <source>
        <dbReference type="Pfam" id="PF13391"/>
    </source>
</evidence>
<accession>A0AAD7NZ65</accession>
<comment type="caution">
    <text evidence="3">The sequence shown here is derived from an EMBL/GenBank/DDBJ whole genome shotgun (WGS) entry which is preliminary data.</text>
</comment>
<dbReference type="Proteomes" id="UP001215598">
    <property type="component" value="Unassembled WGS sequence"/>
</dbReference>
<sequence>MEPPPVICTPSSHPYPKALTLPSQPYRRGWLTVVHQGTRITAATFQLFEWPDGLFGLPYGMVLEATKAIAGGRDGVLVMSAARLSGAAPGAPPPQPSATTIIQGADPTDILPGGTYYFYVKTGSGQYTSKYLNLKRFVDWKPPTSVPDWWVLSNRPAEDPLRYVNQTKGATVAYVEESPCIITGAARRLEASHLVPNAEWPWFARHSEPDEGLEQALGGATNLIPLRSDLNMDCFDMGHFAIVPLRGQAICVFMNGANYELVHQAHGRFVELPGRIDLWFLFIWNVFKAAEEHPTTSGKHAISSSAGGSESSVTESAGSESGTGGGQPKIKKQKLGPGASGSQAGQDGQSSQQPRDGQAAGGRKEDARSVSSYEDGSNEDEGMATPPEIRNNHLNLDPYEEVDVEHKVANWIAHAPSSPPTRKTSPPQSKSVTSMD</sequence>
<evidence type="ECO:0000313" key="3">
    <source>
        <dbReference type="EMBL" id="KAJ7781124.1"/>
    </source>
</evidence>
<name>A0AAD7NZ65_9AGAR</name>
<reference evidence="3" key="1">
    <citation type="submission" date="2023-03" db="EMBL/GenBank/DDBJ databases">
        <title>Massive genome expansion in bonnet fungi (Mycena s.s.) driven by repeated elements and novel gene families across ecological guilds.</title>
        <authorList>
            <consortium name="Lawrence Berkeley National Laboratory"/>
            <person name="Harder C.B."/>
            <person name="Miyauchi S."/>
            <person name="Viragh M."/>
            <person name="Kuo A."/>
            <person name="Thoen E."/>
            <person name="Andreopoulos B."/>
            <person name="Lu D."/>
            <person name="Skrede I."/>
            <person name="Drula E."/>
            <person name="Henrissat B."/>
            <person name="Morin E."/>
            <person name="Kohler A."/>
            <person name="Barry K."/>
            <person name="LaButti K."/>
            <person name="Morin E."/>
            <person name="Salamov A."/>
            <person name="Lipzen A."/>
            <person name="Mereny Z."/>
            <person name="Hegedus B."/>
            <person name="Baldrian P."/>
            <person name="Stursova M."/>
            <person name="Weitz H."/>
            <person name="Taylor A."/>
            <person name="Grigoriev I.V."/>
            <person name="Nagy L.G."/>
            <person name="Martin F."/>
            <person name="Kauserud H."/>
        </authorList>
    </citation>
    <scope>NUCLEOTIDE SEQUENCE</scope>
    <source>
        <strain evidence="3">CBHHK182m</strain>
    </source>
</reference>
<feature type="compositionally biased region" description="Low complexity" evidence="1">
    <location>
        <begin position="303"/>
        <end position="320"/>
    </location>
</feature>
<gene>
    <name evidence="3" type="ORF">B0H16DRAFT_1497153</name>
</gene>
<dbReference type="Pfam" id="PF13391">
    <property type="entry name" value="HNH_2"/>
    <property type="match status" value="1"/>
</dbReference>
<keyword evidence="4" id="KW-1185">Reference proteome</keyword>
<feature type="compositionally biased region" description="Low complexity" evidence="1">
    <location>
        <begin position="420"/>
        <end position="436"/>
    </location>
</feature>
<dbReference type="InterPro" id="IPR003615">
    <property type="entry name" value="HNH_nuc"/>
</dbReference>
<proteinExistence type="predicted"/>
<evidence type="ECO:0000256" key="1">
    <source>
        <dbReference type="SAM" id="MobiDB-lite"/>
    </source>
</evidence>
<feature type="compositionally biased region" description="Low complexity" evidence="1">
    <location>
        <begin position="336"/>
        <end position="354"/>
    </location>
</feature>
<evidence type="ECO:0000313" key="4">
    <source>
        <dbReference type="Proteomes" id="UP001215598"/>
    </source>
</evidence>